<evidence type="ECO:0000256" key="2">
    <source>
        <dbReference type="ARBA" id="ARBA00022448"/>
    </source>
</evidence>
<evidence type="ECO:0000256" key="6">
    <source>
        <dbReference type="SAM" id="MobiDB-lite"/>
    </source>
</evidence>
<feature type="transmembrane region" description="Helical" evidence="7">
    <location>
        <begin position="474"/>
        <end position="494"/>
    </location>
</feature>
<feature type="transmembrane region" description="Helical" evidence="7">
    <location>
        <begin position="153"/>
        <end position="171"/>
    </location>
</feature>
<keyword evidence="3 7" id="KW-0812">Transmembrane</keyword>
<keyword evidence="2" id="KW-0813">Transport</keyword>
<reference evidence="9 10" key="1">
    <citation type="submission" date="2018-01" db="EMBL/GenBank/DDBJ databases">
        <title>Harnessing the power of phylogenomics to disentangle the directionality and signatures of interkingdom host jumping in the parasitic fungal genus Tolypocladium.</title>
        <authorList>
            <person name="Quandt C.A."/>
            <person name="Patterson W."/>
            <person name="Spatafora J.W."/>
        </authorList>
    </citation>
    <scope>NUCLEOTIDE SEQUENCE [LARGE SCALE GENOMIC DNA]</scope>
    <source>
        <strain evidence="9 10">NRBC 100945</strain>
    </source>
</reference>
<sequence length="529" mass="58511">MARSDTVVSAPASPSIPAIASSEPTRPDEPVMAVTSEKTSDSLHGSDVPVCPPHTTERKLVTRIDMHVVPFLCVMYLLAFLGERRWSAGCAHATDRTPDRVNISNADLFDLSKDLGLGEDGTEFNTALVIFFVPYCLFEIPSNVLLKKFRPHVWLAANMFLFGFTTMMQGLVQSYGGLLATRFFLGLFETGMFPGAFYLIGMWYRRHEAQKRYSFFFSSTTLAGAFGGLLAAAIGGMGGLRGYGGWRWIFLIEGGITVFVSFFFFFLLPDFPEESRWLSDDEKEYVAARLRLDQGQSARDRKITLGDVGNVFKDHKVVVGGFMYLGLIVPAYGYAYFSPFIIKGYGYTPIQTQLYSVPPWAVAFGFSMAVAFFSDRVQHRFAFAVFATCVAITGLAVVISVDNNQPLQYAALFLIAMGAYTAMPIIVCWFNMNLGGHHRRAVGSAWQVGFGNLGGIIAVYVYQKKDKPRFIPGLGVTLGFAVLSVVACVVYGFACWKANKDRNKGAGRELTQEEKTALGDMSPDYRYLL</sequence>
<keyword evidence="4 7" id="KW-1133">Transmembrane helix</keyword>
<evidence type="ECO:0000256" key="3">
    <source>
        <dbReference type="ARBA" id="ARBA00022692"/>
    </source>
</evidence>
<accession>A0A2S4L1P4</accession>
<dbReference type="Proteomes" id="UP000237481">
    <property type="component" value="Unassembled WGS sequence"/>
</dbReference>
<evidence type="ECO:0000313" key="9">
    <source>
        <dbReference type="EMBL" id="POR36360.1"/>
    </source>
</evidence>
<dbReference type="FunFam" id="1.20.1250.20:FF:000057">
    <property type="entry name" value="MFS general substrate transporter"/>
    <property type="match status" value="1"/>
</dbReference>
<dbReference type="InterPro" id="IPR036259">
    <property type="entry name" value="MFS_trans_sf"/>
</dbReference>
<dbReference type="Pfam" id="PF07690">
    <property type="entry name" value="MFS_1"/>
    <property type="match status" value="1"/>
</dbReference>
<evidence type="ECO:0000313" key="10">
    <source>
        <dbReference type="Proteomes" id="UP000237481"/>
    </source>
</evidence>
<comment type="caution">
    <text evidence="9">The sequence shown here is derived from an EMBL/GenBank/DDBJ whole genome shotgun (WGS) entry which is preliminary data.</text>
</comment>
<proteinExistence type="predicted"/>
<dbReference type="PANTHER" id="PTHR43791">
    <property type="entry name" value="PERMEASE-RELATED"/>
    <property type="match status" value="1"/>
</dbReference>
<evidence type="ECO:0000259" key="8">
    <source>
        <dbReference type="PROSITE" id="PS50850"/>
    </source>
</evidence>
<dbReference type="SUPFAM" id="SSF103473">
    <property type="entry name" value="MFS general substrate transporter"/>
    <property type="match status" value="1"/>
</dbReference>
<feature type="domain" description="Major facilitator superfamily (MFS) profile" evidence="8">
    <location>
        <begin position="68"/>
        <end position="499"/>
    </location>
</feature>
<dbReference type="InterPro" id="IPR020846">
    <property type="entry name" value="MFS_dom"/>
</dbReference>
<gene>
    <name evidence="9" type="ORF">TPAR_03452</name>
</gene>
<name>A0A2S4L1P4_9HYPO</name>
<feature type="transmembrane region" description="Helical" evidence="7">
    <location>
        <begin position="442"/>
        <end position="462"/>
    </location>
</feature>
<dbReference type="FunFam" id="1.20.1250.20:FF:000068">
    <property type="entry name" value="MFS general substrate transporter"/>
    <property type="match status" value="1"/>
</dbReference>
<feature type="compositionally biased region" description="Low complexity" evidence="6">
    <location>
        <begin position="9"/>
        <end position="22"/>
    </location>
</feature>
<organism evidence="9 10">
    <name type="scientific">Tolypocladium paradoxum</name>
    <dbReference type="NCBI Taxonomy" id="94208"/>
    <lineage>
        <taxon>Eukaryota</taxon>
        <taxon>Fungi</taxon>
        <taxon>Dikarya</taxon>
        <taxon>Ascomycota</taxon>
        <taxon>Pezizomycotina</taxon>
        <taxon>Sordariomycetes</taxon>
        <taxon>Hypocreomycetidae</taxon>
        <taxon>Hypocreales</taxon>
        <taxon>Ophiocordycipitaceae</taxon>
        <taxon>Tolypocladium</taxon>
    </lineage>
</organism>
<feature type="transmembrane region" description="Helical" evidence="7">
    <location>
        <begin position="183"/>
        <end position="201"/>
    </location>
</feature>
<evidence type="ECO:0000256" key="1">
    <source>
        <dbReference type="ARBA" id="ARBA00004141"/>
    </source>
</evidence>
<dbReference type="GO" id="GO:0022857">
    <property type="term" value="F:transmembrane transporter activity"/>
    <property type="evidence" value="ECO:0007669"/>
    <property type="project" value="InterPro"/>
</dbReference>
<keyword evidence="5 7" id="KW-0472">Membrane</keyword>
<dbReference type="OrthoDB" id="2985014at2759"/>
<dbReference type="GO" id="GO:0005886">
    <property type="term" value="C:plasma membrane"/>
    <property type="evidence" value="ECO:0007669"/>
    <property type="project" value="TreeGrafter"/>
</dbReference>
<feature type="transmembrane region" description="Helical" evidence="7">
    <location>
        <begin position="213"/>
        <end position="234"/>
    </location>
</feature>
<dbReference type="Gene3D" id="1.20.1250.20">
    <property type="entry name" value="MFS general substrate transporter like domains"/>
    <property type="match status" value="2"/>
</dbReference>
<comment type="subcellular location">
    <subcellularLocation>
        <location evidence="1">Membrane</location>
        <topology evidence="1">Multi-pass membrane protein</topology>
    </subcellularLocation>
</comment>
<dbReference type="EMBL" id="PKSG01000330">
    <property type="protein sequence ID" value="POR36360.1"/>
    <property type="molecule type" value="Genomic_DNA"/>
</dbReference>
<evidence type="ECO:0000256" key="5">
    <source>
        <dbReference type="ARBA" id="ARBA00023136"/>
    </source>
</evidence>
<evidence type="ECO:0000256" key="4">
    <source>
        <dbReference type="ARBA" id="ARBA00022989"/>
    </source>
</evidence>
<keyword evidence="10" id="KW-1185">Reference proteome</keyword>
<feature type="transmembrane region" description="Helical" evidence="7">
    <location>
        <begin position="381"/>
        <end position="401"/>
    </location>
</feature>
<evidence type="ECO:0000256" key="7">
    <source>
        <dbReference type="SAM" id="Phobius"/>
    </source>
</evidence>
<feature type="transmembrane region" description="Helical" evidence="7">
    <location>
        <begin position="246"/>
        <end position="268"/>
    </location>
</feature>
<feature type="transmembrane region" description="Helical" evidence="7">
    <location>
        <begin position="124"/>
        <end position="146"/>
    </location>
</feature>
<dbReference type="PANTHER" id="PTHR43791:SF46">
    <property type="entry name" value="MAJOR FACILITATOR SUPERFAMILY (MFS) PROFILE DOMAIN-CONTAINING PROTEIN-RELATED"/>
    <property type="match status" value="1"/>
</dbReference>
<dbReference type="AlphaFoldDB" id="A0A2S4L1P4"/>
<dbReference type="InterPro" id="IPR011701">
    <property type="entry name" value="MFS"/>
</dbReference>
<feature type="transmembrane region" description="Helical" evidence="7">
    <location>
        <begin position="357"/>
        <end position="374"/>
    </location>
</feature>
<dbReference type="PROSITE" id="PS50850">
    <property type="entry name" value="MFS"/>
    <property type="match status" value="1"/>
</dbReference>
<feature type="transmembrane region" description="Helical" evidence="7">
    <location>
        <begin position="317"/>
        <end position="337"/>
    </location>
</feature>
<feature type="transmembrane region" description="Helical" evidence="7">
    <location>
        <begin position="64"/>
        <end position="82"/>
    </location>
</feature>
<protein>
    <submittedName>
        <fullName evidence="9">Transporter</fullName>
    </submittedName>
</protein>
<feature type="transmembrane region" description="Helical" evidence="7">
    <location>
        <begin position="407"/>
        <end position="430"/>
    </location>
</feature>
<feature type="region of interest" description="Disordered" evidence="6">
    <location>
        <begin position="1"/>
        <end position="49"/>
    </location>
</feature>